<dbReference type="SMART" id="SM01032">
    <property type="entry name" value="BHD_3"/>
    <property type="match status" value="1"/>
</dbReference>
<dbReference type="InterPro" id="IPR018326">
    <property type="entry name" value="Rad4_beta-hairpin_dom1"/>
</dbReference>
<evidence type="ECO:0000259" key="2">
    <source>
        <dbReference type="SMART" id="SM01032"/>
    </source>
</evidence>
<feature type="domain" description="Rad4 beta-hairpin" evidence="1">
    <location>
        <begin position="399"/>
        <end position="450"/>
    </location>
</feature>
<dbReference type="AlphaFoldDB" id="A0A976M3U4"/>
<evidence type="ECO:0000313" key="3">
    <source>
        <dbReference type="EMBL" id="UKJ87847.2"/>
    </source>
</evidence>
<dbReference type="GO" id="GO:0006289">
    <property type="term" value="P:nucleotide-excision repair"/>
    <property type="evidence" value="ECO:0007669"/>
    <property type="project" value="InterPro"/>
</dbReference>
<protein>
    <submittedName>
        <fullName evidence="3">Uncharacterized protein</fullName>
    </submittedName>
</protein>
<accession>A0A976M3U4</accession>
<dbReference type="PANTHER" id="PTHR12135">
    <property type="entry name" value="DNA REPAIR PROTEIN XP-C / RAD4"/>
    <property type="match status" value="1"/>
</dbReference>
<dbReference type="InterPro" id="IPR004583">
    <property type="entry name" value="DNA_repair_Rad4"/>
</dbReference>
<reference evidence="3" key="1">
    <citation type="submission" date="2022-07" db="EMBL/GenBank/DDBJ databases">
        <title>Evaluation of T. orientalis genome assembly methods using nanopore sequencing and analysis of variation between genomes.</title>
        <authorList>
            <person name="Yam J."/>
            <person name="Micallef M.L."/>
            <person name="Liu M."/>
            <person name="Djordjevic S.P."/>
            <person name="Bogema D.R."/>
            <person name="Jenkins C."/>
        </authorList>
    </citation>
    <scope>NUCLEOTIDE SEQUENCE</scope>
    <source>
        <strain evidence="3">Fish Creek</strain>
    </source>
</reference>
<dbReference type="GO" id="GO:0071942">
    <property type="term" value="C:XPC complex"/>
    <property type="evidence" value="ECO:0007669"/>
    <property type="project" value="TreeGrafter"/>
</dbReference>
<dbReference type="InterPro" id="IPR018328">
    <property type="entry name" value="Rad4_beta-hairpin_dom3"/>
</dbReference>
<dbReference type="Pfam" id="PF10403">
    <property type="entry name" value="BHD_1"/>
    <property type="match status" value="1"/>
</dbReference>
<dbReference type="Gene3D" id="2.20.20.110">
    <property type="entry name" value="Rad4, beta-hairpin domain BHD1"/>
    <property type="match status" value="1"/>
</dbReference>
<name>A0A976M3U4_THEOR</name>
<dbReference type="EMBL" id="CP056065">
    <property type="protein sequence ID" value="UKJ87847.2"/>
    <property type="molecule type" value="Genomic_DNA"/>
</dbReference>
<organism evidence="3 4">
    <name type="scientific">Theileria orientalis</name>
    <dbReference type="NCBI Taxonomy" id="68886"/>
    <lineage>
        <taxon>Eukaryota</taxon>
        <taxon>Sar</taxon>
        <taxon>Alveolata</taxon>
        <taxon>Apicomplexa</taxon>
        <taxon>Aconoidasida</taxon>
        <taxon>Piroplasmida</taxon>
        <taxon>Theileriidae</taxon>
        <taxon>Theileria</taxon>
    </lineage>
</organism>
<dbReference type="SMART" id="SM01030">
    <property type="entry name" value="BHD_1"/>
    <property type="match status" value="1"/>
</dbReference>
<dbReference type="PANTHER" id="PTHR12135:SF0">
    <property type="entry name" value="DNA REPAIR PROTEIN COMPLEMENTING XP-C CELLS"/>
    <property type="match status" value="1"/>
</dbReference>
<proteinExistence type="predicted"/>
<dbReference type="GO" id="GO:0003697">
    <property type="term" value="F:single-stranded DNA binding"/>
    <property type="evidence" value="ECO:0007669"/>
    <property type="project" value="TreeGrafter"/>
</dbReference>
<sequence>MVGSYSQAIDLHIEALRQWDENLYRLINAGEIDYSSDDETPVTSSRQIESNKTKCLALFLLANISFINSIVDSSIFKALCISFFDKNYHLPYEPVFIFTYLIETFRPNLDFPDPFTTPLKRGEALKTLKGSHEIISMRIWCEFFDTKDRLWKCVDFSVPKFDKDVYKYNESLSYLEKLSKKNEEKHGNDAIDGSSVGTTKVDVVDGSTTDFKDREIPIEMEFQKEHNNYLYIHRSNKMFIYRNLDKPEVVSIVVFPKYTYMLSRMLSVREYPFETLRRIERLKESILDTGQSSTKQRKLLKRPPRNVFILSCNIGGMVSEVTYKYIQKDLSYLRTTSFIKWFNSLLMDLNRKRIQSHMYINNKNRDSKLNTHLSTTNIDIINANLLENVDSKFINNLVNSFPVPNKKSHFINHPIYVLKSQIKRNFVLKNDSVPVSSFGDELVYLKTDVAEVKTRFGWFKENRQVKPDSKPVVLYNEIRNKKFEYYTKDQTEPLKQDNIDELDNFTVNLSGKRYVPENSVYIRSKQYSHLEDICHKHKLFFKRAYSSLHYEDGSLKPKIDGILIRSDKLESFLKLYDEEVEYIVHGQLDEEVTKSWKFWKNVFKTLLNSPPVNKVESVTTVKKSIQQHTSKFLNQLI</sequence>
<evidence type="ECO:0000259" key="1">
    <source>
        <dbReference type="SMART" id="SM01030"/>
    </source>
</evidence>
<dbReference type="GO" id="GO:0003684">
    <property type="term" value="F:damaged DNA binding"/>
    <property type="evidence" value="ECO:0007669"/>
    <property type="project" value="InterPro"/>
</dbReference>
<feature type="domain" description="Rad4 beta-hairpin" evidence="2">
    <location>
        <begin position="515"/>
        <end position="576"/>
    </location>
</feature>
<dbReference type="GO" id="GO:0005737">
    <property type="term" value="C:cytoplasm"/>
    <property type="evidence" value="ECO:0007669"/>
    <property type="project" value="TreeGrafter"/>
</dbReference>
<dbReference type="Proteomes" id="UP000244803">
    <property type="component" value="Chromosome 1"/>
</dbReference>
<dbReference type="GO" id="GO:0000111">
    <property type="term" value="C:nucleotide-excision repair factor 2 complex"/>
    <property type="evidence" value="ECO:0007669"/>
    <property type="project" value="TreeGrafter"/>
</dbReference>
<gene>
    <name evidence="3" type="ORF">MACJ_000287</name>
</gene>
<dbReference type="GO" id="GO:0006298">
    <property type="term" value="P:mismatch repair"/>
    <property type="evidence" value="ECO:0007669"/>
    <property type="project" value="TreeGrafter"/>
</dbReference>
<evidence type="ECO:0000313" key="4">
    <source>
        <dbReference type="Proteomes" id="UP000244803"/>
    </source>
</evidence>
<dbReference type="OrthoDB" id="361397at2759"/>